<evidence type="ECO:0008006" key="2">
    <source>
        <dbReference type="Google" id="ProtNLM"/>
    </source>
</evidence>
<protein>
    <recommendedName>
        <fullName evidence="2">Amine oxidase domain-containing protein</fullName>
    </recommendedName>
</protein>
<dbReference type="SUPFAM" id="SSF51905">
    <property type="entry name" value="FAD/NAD(P)-binding domain"/>
    <property type="match status" value="1"/>
</dbReference>
<accession>A0A6B2L354</accession>
<dbReference type="Gene3D" id="1.10.405.20">
    <property type="match status" value="1"/>
</dbReference>
<name>A0A6B2L354_9EUKA</name>
<dbReference type="EMBL" id="GIBP01002494">
    <property type="protein sequence ID" value="NDV31463.1"/>
    <property type="molecule type" value="Transcribed_RNA"/>
</dbReference>
<organism evidence="1">
    <name type="scientific">Arcella intermedia</name>
    <dbReference type="NCBI Taxonomy" id="1963864"/>
    <lineage>
        <taxon>Eukaryota</taxon>
        <taxon>Amoebozoa</taxon>
        <taxon>Tubulinea</taxon>
        <taxon>Elardia</taxon>
        <taxon>Arcellinida</taxon>
        <taxon>Sphaerothecina</taxon>
        <taxon>Arcellidae</taxon>
        <taxon>Arcella</taxon>
    </lineage>
</organism>
<dbReference type="InterPro" id="IPR036188">
    <property type="entry name" value="FAD/NAD-bd_sf"/>
</dbReference>
<dbReference type="GO" id="GO:0016491">
    <property type="term" value="F:oxidoreductase activity"/>
    <property type="evidence" value="ECO:0007669"/>
    <property type="project" value="TreeGrafter"/>
</dbReference>
<dbReference type="PANTHER" id="PTHR42923">
    <property type="entry name" value="PROTOPORPHYRINOGEN OXIDASE"/>
    <property type="match status" value="1"/>
</dbReference>
<dbReference type="AlphaFoldDB" id="A0A6B2L354"/>
<reference evidence="1" key="1">
    <citation type="journal article" date="2020" name="J. Eukaryot. Microbiol.">
        <title>De novo Sequencing, Assembly and Annotation of the Transcriptome for the Free-Living Testate Amoeba Arcella intermedia.</title>
        <authorList>
            <person name="Ribeiro G.M."/>
            <person name="Porfirio-Sousa A.L."/>
            <person name="Maurer-Alcala X.X."/>
            <person name="Katz L.A."/>
            <person name="Lahr D.J.G."/>
        </authorList>
    </citation>
    <scope>NUCLEOTIDE SEQUENCE</scope>
</reference>
<evidence type="ECO:0000313" key="1">
    <source>
        <dbReference type="EMBL" id="NDV31463.1"/>
    </source>
</evidence>
<proteinExistence type="predicted"/>
<dbReference type="PANTHER" id="PTHR42923:SF20">
    <property type="entry name" value="FLAVIN-CONTAINING AMINE OXIDASEDEHYDROGENASE"/>
    <property type="match status" value="1"/>
</dbReference>
<dbReference type="InterPro" id="IPR050464">
    <property type="entry name" value="Zeta_carotene_desat/Oxidored"/>
</dbReference>
<sequence length="443" mass="49128">MKKSGFDVVIYEAREDLGGNAKTHTWNTPGKPTTGLSVLAWPEEYFRNYNNLVSTLGLETVPVELPFFVNYLPNNSSKGQAFAHGKDTPLRKEFAKDLERWARLVKFIKGVNAFFARSSKPSMYNMSYLNFLNIVPLRFLFFCFGISSKFWTCVVVPIYGSTFLSTHINFVPSIIVPIIDDLIPINGVPKLTTWTANSSEVFKGMTKSIGVFLGHPVTAVRRLREDLIEITTKNGSTERYNAVVFACPADVALKTLAAPSALESLLLSSVSYVEDSDPSFLEGLIHSDPSILPADLRSELLATFSNYIEVTPRPGGGVAYENTFILSSWMPCLQQGLRDRRPMMVTYNLSPYKAVEDPVGKLSNARSHPDLSFRNLAISMLLRFAQGYQNTYFCGSYCTPGNGHDLSLLSGFAVAQAIGADYPFPSDGLAREDFRKLCSLMGM</sequence>
<dbReference type="Gene3D" id="3.50.50.60">
    <property type="entry name" value="FAD/NAD(P)-binding domain"/>
    <property type="match status" value="1"/>
</dbReference>